<dbReference type="EMBL" id="JAQQWL010000004">
    <property type="protein sequence ID" value="KAK8076101.1"/>
    <property type="molecule type" value="Genomic_DNA"/>
</dbReference>
<sequence length="107" mass="12191">MPAQETRDQLLKQMAEIEAKAAELRAALALLPEHLYPKLQDAFRQLGYHLAPAKWKEIAAKHEHFGRDFVESLEAAEHPSQEETTKYLDLVDSSLDQNPDSWLKIPA</sequence>
<organism evidence="1 2">
    <name type="scientific">Apiospora phragmitis</name>
    <dbReference type="NCBI Taxonomy" id="2905665"/>
    <lineage>
        <taxon>Eukaryota</taxon>
        <taxon>Fungi</taxon>
        <taxon>Dikarya</taxon>
        <taxon>Ascomycota</taxon>
        <taxon>Pezizomycotina</taxon>
        <taxon>Sordariomycetes</taxon>
        <taxon>Xylariomycetidae</taxon>
        <taxon>Amphisphaeriales</taxon>
        <taxon>Apiosporaceae</taxon>
        <taxon>Apiospora</taxon>
    </lineage>
</organism>
<accession>A0ABR1W0M7</accession>
<dbReference type="Proteomes" id="UP001480595">
    <property type="component" value="Unassembled WGS sequence"/>
</dbReference>
<evidence type="ECO:0000313" key="1">
    <source>
        <dbReference type="EMBL" id="KAK8076101.1"/>
    </source>
</evidence>
<gene>
    <name evidence="1" type="ORF">PG994_003373</name>
</gene>
<reference evidence="1 2" key="1">
    <citation type="submission" date="2023-01" db="EMBL/GenBank/DDBJ databases">
        <title>Analysis of 21 Apiospora genomes using comparative genomics revels a genus with tremendous synthesis potential of carbohydrate active enzymes and secondary metabolites.</title>
        <authorList>
            <person name="Sorensen T."/>
        </authorList>
    </citation>
    <scope>NUCLEOTIDE SEQUENCE [LARGE SCALE GENOMIC DNA]</scope>
    <source>
        <strain evidence="1 2">CBS 135458</strain>
    </source>
</reference>
<dbReference type="RefSeq" id="XP_066719060.1">
    <property type="nucleotide sequence ID" value="XM_066854782.1"/>
</dbReference>
<name>A0ABR1W0M7_9PEZI</name>
<dbReference type="GeneID" id="92087845"/>
<evidence type="ECO:0000313" key="2">
    <source>
        <dbReference type="Proteomes" id="UP001480595"/>
    </source>
</evidence>
<keyword evidence="2" id="KW-1185">Reference proteome</keyword>
<comment type="caution">
    <text evidence="1">The sequence shown here is derived from an EMBL/GenBank/DDBJ whole genome shotgun (WGS) entry which is preliminary data.</text>
</comment>
<proteinExistence type="predicted"/>
<protein>
    <submittedName>
        <fullName evidence="1">Uncharacterized protein</fullName>
    </submittedName>
</protein>